<evidence type="ECO:0000313" key="10">
    <source>
        <dbReference type="Proteomes" id="UP000036951"/>
    </source>
</evidence>
<dbReference type="GO" id="GO:0015562">
    <property type="term" value="F:efflux transmembrane transporter activity"/>
    <property type="evidence" value="ECO:0007669"/>
    <property type="project" value="InterPro"/>
</dbReference>
<keyword evidence="10" id="KW-1185">Reference proteome</keyword>
<evidence type="ECO:0000313" key="9">
    <source>
        <dbReference type="EMBL" id="KOO69016.1"/>
    </source>
</evidence>
<gene>
    <name evidence="9" type="ORF">ACU52_04965</name>
</gene>
<accession>A0A8E1QY89</accession>
<evidence type="ECO:0000256" key="8">
    <source>
        <dbReference type="SAM" id="SignalP"/>
    </source>
</evidence>
<reference evidence="9 10" key="1">
    <citation type="submission" date="2015-06" db="EMBL/GenBank/DDBJ databases">
        <title>Prevotella sp. 109, sp. nov., a novel member of the family Prevotellaceae isolated from human faeces.</title>
        <authorList>
            <person name="Shkoporov A.N."/>
            <person name="Chaplin A.V."/>
            <person name="Kafarskaia L.I."/>
            <person name="Efimov B.A."/>
        </authorList>
    </citation>
    <scope>NUCLEOTIDE SEQUENCE [LARGE SCALE GENOMIC DNA]</scope>
    <source>
        <strain evidence="9 10">109</strain>
    </source>
</reference>
<evidence type="ECO:0000256" key="5">
    <source>
        <dbReference type="ARBA" id="ARBA00022692"/>
    </source>
</evidence>
<dbReference type="PANTHER" id="PTHR30026">
    <property type="entry name" value="OUTER MEMBRANE PROTEIN TOLC"/>
    <property type="match status" value="1"/>
</dbReference>
<dbReference type="GO" id="GO:0015288">
    <property type="term" value="F:porin activity"/>
    <property type="evidence" value="ECO:0007669"/>
    <property type="project" value="TreeGrafter"/>
</dbReference>
<dbReference type="Gene3D" id="1.20.1600.10">
    <property type="entry name" value="Outer membrane efflux proteins (OEP)"/>
    <property type="match status" value="1"/>
</dbReference>
<dbReference type="InterPro" id="IPR051906">
    <property type="entry name" value="TolC-like"/>
</dbReference>
<dbReference type="EMBL" id="LFQU01000006">
    <property type="protein sequence ID" value="KOO69016.1"/>
    <property type="molecule type" value="Genomic_DNA"/>
</dbReference>
<organism evidence="9 10">
    <name type="scientific">Xylanibacter rarus</name>
    <dbReference type="NCBI Taxonomy" id="1676614"/>
    <lineage>
        <taxon>Bacteria</taxon>
        <taxon>Pseudomonadati</taxon>
        <taxon>Bacteroidota</taxon>
        <taxon>Bacteroidia</taxon>
        <taxon>Bacteroidales</taxon>
        <taxon>Prevotellaceae</taxon>
        <taxon>Xylanibacter</taxon>
    </lineage>
</organism>
<keyword evidence="3" id="KW-0813">Transport</keyword>
<evidence type="ECO:0000256" key="1">
    <source>
        <dbReference type="ARBA" id="ARBA00004442"/>
    </source>
</evidence>
<keyword evidence="5" id="KW-0812">Transmembrane</keyword>
<dbReference type="Proteomes" id="UP000036951">
    <property type="component" value="Unassembled WGS sequence"/>
</dbReference>
<evidence type="ECO:0000256" key="6">
    <source>
        <dbReference type="ARBA" id="ARBA00023136"/>
    </source>
</evidence>
<evidence type="ECO:0008006" key="11">
    <source>
        <dbReference type="Google" id="ProtNLM"/>
    </source>
</evidence>
<name>A0A8E1QY89_9BACT</name>
<comment type="subcellular location">
    <subcellularLocation>
        <location evidence="1">Cell outer membrane</location>
    </subcellularLocation>
</comment>
<evidence type="ECO:0000256" key="7">
    <source>
        <dbReference type="ARBA" id="ARBA00023237"/>
    </source>
</evidence>
<dbReference type="GO" id="GO:0009279">
    <property type="term" value="C:cell outer membrane"/>
    <property type="evidence" value="ECO:0007669"/>
    <property type="project" value="UniProtKB-SubCell"/>
</dbReference>
<sequence>MKNIIKNVITCLLLICPVSLHAQQTARIMSLNELFSLADTQSKTIKIYESVVSGAEKDISVAKNAYLPSVEFSASATFNGNAWVADRDFSNGHSFSSPHFGNNFAIEASQVVFAGGAIHYNIKALEIQKRIREWELASHKQDVYFLLTGYYLDLYKYRNLLTVYDRNMEQTRQVIRDMHAREAAGVALNNDITRYEVQYQNLQYKRTELVSSINICNDKLVTMLELPKDTEILPDTTLLSSNMPKPGEAEFQDIAYKNSPILNKNRLALDMLSKKEKVIKSGYMPQISIIAGDNLKGPITYEIPTLDNNINTWYVGVGLKFNIGNIYKLPKDLSRLRSSVEQSHNELASAEENVSLDVNAAYTRYLDSFELLKTQEKSLQLARENYDVIANRYANDLVLVTDLVDADNLRLSAEVQYVNAQINVIYNYYKLIYSTGSLNTIIK</sequence>
<evidence type="ECO:0000256" key="3">
    <source>
        <dbReference type="ARBA" id="ARBA00022448"/>
    </source>
</evidence>
<proteinExistence type="inferred from homology"/>
<comment type="caution">
    <text evidence="9">The sequence shown here is derived from an EMBL/GenBank/DDBJ whole genome shotgun (WGS) entry which is preliminary data.</text>
</comment>
<dbReference type="RefSeq" id="WP_082335171.1">
    <property type="nucleotide sequence ID" value="NZ_LFQU01000006.1"/>
</dbReference>
<dbReference type="PANTHER" id="PTHR30026:SF23">
    <property type="entry name" value="TO APRF-PUTATIVE OUTER MEMBRANE EFFLUX PROTEIN OR SECRETED ALKALINE PHOSPHATASE-RELATED"/>
    <property type="match status" value="1"/>
</dbReference>
<keyword evidence="8" id="KW-0732">Signal</keyword>
<keyword evidence="4" id="KW-1134">Transmembrane beta strand</keyword>
<feature type="chain" id="PRO_5034313650" description="Transporter" evidence="8">
    <location>
        <begin position="23"/>
        <end position="443"/>
    </location>
</feature>
<dbReference type="Pfam" id="PF02321">
    <property type="entry name" value="OEP"/>
    <property type="match status" value="1"/>
</dbReference>
<dbReference type="GO" id="GO:1990281">
    <property type="term" value="C:efflux pump complex"/>
    <property type="evidence" value="ECO:0007669"/>
    <property type="project" value="TreeGrafter"/>
</dbReference>
<evidence type="ECO:0000256" key="2">
    <source>
        <dbReference type="ARBA" id="ARBA00007613"/>
    </source>
</evidence>
<dbReference type="OrthoDB" id="916581at2"/>
<protein>
    <recommendedName>
        <fullName evidence="11">Transporter</fullName>
    </recommendedName>
</protein>
<keyword evidence="6" id="KW-0472">Membrane</keyword>
<dbReference type="AlphaFoldDB" id="A0A8E1QY89"/>
<dbReference type="InterPro" id="IPR003423">
    <property type="entry name" value="OMP_efflux"/>
</dbReference>
<comment type="similarity">
    <text evidence="2">Belongs to the outer membrane factor (OMF) (TC 1.B.17) family.</text>
</comment>
<dbReference type="SUPFAM" id="SSF56954">
    <property type="entry name" value="Outer membrane efflux proteins (OEP)"/>
    <property type="match status" value="1"/>
</dbReference>
<evidence type="ECO:0000256" key="4">
    <source>
        <dbReference type="ARBA" id="ARBA00022452"/>
    </source>
</evidence>
<feature type="signal peptide" evidence="8">
    <location>
        <begin position="1"/>
        <end position="22"/>
    </location>
</feature>
<keyword evidence="7" id="KW-0998">Cell outer membrane</keyword>